<dbReference type="Gene3D" id="1.10.1760.20">
    <property type="match status" value="1"/>
</dbReference>
<evidence type="ECO:0000256" key="1">
    <source>
        <dbReference type="ARBA" id="ARBA00022692"/>
    </source>
</evidence>
<dbReference type="InterPro" id="IPR009825">
    <property type="entry name" value="ECF_substrate-spec-like"/>
</dbReference>
<feature type="transmembrane region" description="Helical" evidence="3">
    <location>
        <begin position="12"/>
        <end position="37"/>
    </location>
</feature>
<proteinExistence type="predicted"/>
<keyword evidence="3" id="KW-0472">Membrane</keyword>
<accession>A0ABS5R227</accession>
<dbReference type="RefSeq" id="WP_213808891.1">
    <property type="nucleotide sequence ID" value="NZ_JAAMFK010000003.1"/>
</dbReference>
<keyword evidence="2 3" id="KW-1133">Transmembrane helix</keyword>
<evidence type="ECO:0000313" key="4">
    <source>
        <dbReference type="EMBL" id="MBS9338609.1"/>
    </source>
</evidence>
<dbReference type="EMBL" id="JAAMFK010000003">
    <property type="protein sequence ID" value="MBS9338609.1"/>
    <property type="molecule type" value="Genomic_DNA"/>
</dbReference>
<dbReference type="PANTHER" id="PTHR37815">
    <property type="entry name" value="UPF0397 PROTEIN BC_2624-RELATED"/>
    <property type="match status" value="1"/>
</dbReference>
<sequence>MTDQSSRRITTIAVLVALNVAISYFIHIPVPATSGFINLVEAGVLFAGLSYGRKSGFIVGALSGALLDLLAGYPQWLLFSFLIHGLEGYIAGIAVKGKTSKKILFAVLSIMIMLLGYTLAGSFLYNWPAGIASIPTNTIQGIAGALVAFFLLKAINQYQK</sequence>
<feature type="transmembrane region" description="Helical" evidence="3">
    <location>
        <begin position="103"/>
        <end position="125"/>
    </location>
</feature>
<name>A0ABS5R227_9LACO</name>
<evidence type="ECO:0000313" key="5">
    <source>
        <dbReference type="Proteomes" id="UP001519504"/>
    </source>
</evidence>
<dbReference type="PANTHER" id="PTHR37815:SF3">
    <property type="entry name" value="UPF0397 PROTEIN SPR0429"/>
    <property type="match status" value="1"/>
</dbReference>
<evidence type="ECO:0000256" key="3">
    <source>
        <dbReference type="SAM" id="Phobius"/>
    </source>
</evidence>
<keyword evidence="5" id="KW-1185">Reference proteome</keyword>
<reference evidence="4 5" key="1">
    <citation type="submission" date="2020-02" db="EMBL/GenBank/DDBJ databases">
        <title>Fructobacillus sp. isolated from paper mulberry of Taiwan.</title>
        <authorList>
            <person name="Lin S.-T."/>
        </authorList>
    </citation>
    <scope>NUCLEOTIDE SEQUENCE [LARGE SCALE GENOMIC DNA]</scope>
    <source>
        <strain evidence="4 5">M2-14</strain>
    </source>
</reference>
<keyword evidence="1 3" id="KW-0812">Transmembrane</keyword>
<protein>
    <submittedName>
        <fullName evidence="4">ECF transporter S component</fullName>
    </submittedName>
</protein>
<comment type="caution">
    <text evidence="4">The sequence shown here is derived from an EMBL/GenBank/DDBJ whole genome shotgun (WGS) entry which is preliminary data.</text>
</comment>
<gene>
    <name evidence="4" type="ORF">G6R29_03040</name>
</gene>
<feature type="transmembrane region" description="Helical" evidence="3">
    <location>
        <begin position="57"/>
        <end position="83"/>
    </location>
</feature>
<feature type="transmembrane region" description="Helical" evidence="3">
    <location>
        <begin position="131"/>
        <end position="152"/>
    </location>
</feature>
<evidence type="ECO:0000256" key="2">
    <source>
        <dbReference type="ARBA" id="ARBA00022989"/>
    </source>
</evidence>
<organism evidence="4 5">
    <name type="scientific">Fructobacillus broussonetiae</name>
    <dbReference type="NCBI Taxonomy" id="2713173"/>
    <lineage>
        <taxon>Bacteria</taxon>
        <taxon>Bacillati</taxon>
        <taxon>Bacillota</taxon>
        <taxon>Bacilli</taxon>
        <taxon>Lactobacillales</taxon>
        <taxon>Lactobacillaceae</taxon>
        <taxon>Fructobacillus</taxon>
    </lineage>
</organism>
<dbReference type="Proteomes" id="UP001519504">
    <property type="component" value="Unassembled WGS sequence"/>
</dbReference>
<dbReference type="Pfam" id="PF07155">
    <property type="entry name" value="ECF-ribofla_trS"/>
    <property type="match status" value="1"/>
</dbReference>